<reference evidence="6 7" key="1">
    <citation type="submission" date="2019-04" db="EMBL/GenBank/DDBJ databases">
        <title>Bacillus caeni sp. nov., a bacterium isolated from mangrove sediment.</title>
        <authorList>
            <person name="Huang H."/>
            <person name="Mo K."/>
            <person name="Hu Y."/>
        </authorList>
    </citation>
    <scope>NUCLEOTIDE SEQUENCE [LARGE SCALE GENOMIC DNA]</scope>
    <source>
        <strain evidence="6 7">HB172195</strain>
    </source>
</reference>
<keyword evidence="3 6" id="KW-0808">Transferase</keyword>
<dbReference type="EMBL" id="SWLG01000016">
    <property type="protein sequence ID" value="TLS35784.1"/>
    <property type="molecule type" value="Genomic_DNA"/>
</dbReference>
<feature type="domain" description="Glycosyltransferase 2-like" evidence="5">
    <location>
        <begin position="6"/>
        <end position="132"/>
    </location>
</feature>
<dbReference type="OrthoDB" id="396512at2"/>
<name>A0A5R9F5N0_9BACL</name>
<keyword evidence="4" id="KW-0472">Membrane</keyword>
<dbReference type="Pfam" id="PF00535">
    <property type="entry name" value="Glycos_transf_2"/>
    <property type="match status" value="1"/>
</dbReference>
<dbReference type="PANTHER" id="PTHR22916:SF51">
    <property type="entry name" value="GLYCOSYLTRANSFERASE EPSH-RELATED"/>
    <property type="match status" value="1"/>
</dbReference>
<comment type="caution">
    <text evidence="6">The sequence shown here is derived from an EMBL/GenBank/DDBJ whole genome shotgun (WGS) entry which is preliminary data.</text>
</comment>
<keyword evidence="7" id="KW-1185">Reference proteome</keyword>
<evidence type="ECO:0000313" key="7">
    <source>
        <dbReference type="Proteomes" id="UP000308230"/>
    </source>
</evidence>
<dbReference type="SUPFAM" id="SSF53448">
    <property type="entry name" value="Nucleotide-diphospho-sugar transferases"/>
    <property type="match status" value="1"/>
</dbReference>
<gene>
    <name evidence="6" type="ORF">FCL54_18385</name>
</gene>
<accession>A0A5R9F5N0</accession>
<proteinExistence type="inferred from homology"/>
<dbReference type="CDD" id="cd00761">
    <property type="entry name" value="Glyco_tranf_GTA_type"/>
    <property type="match status" value="1"/>
</dbReference>
<dbReference type="InterPro" id="IPR001173">
    <property type="entry name" value="Glyco_trans_2-like"/>
</dbReference>
<evidence type="ECO:0000256" key="4">
    <source>
        <dbReference type="SAM" id="Phobius"/>
    </source>
</evidence>
<evidence type="ECO:0000256" key="3">
    <source>
        <dbReference type="ARBA" id="ARBA00022679"/>
    </source>
</evidence>
<dbReference type="PANTHER" id="PTHR22916">
    <property type="entry name" value="GLYCOSYLTRANSFERASE"/>
    <property type="match status" value="1"/>
</dbReference>
<protein>
    <submittedName>
        <fullName evidence="6">Glycosyltransferase</fullName>
    </submittedName>
</protein>
<evidence type="ECO:0000259" key="5">
    <source>
        <dbReference type="Pfam" id="PF00535"/>
    </source>
</evidence>
<evidence type="ECO:0000256" key="2">
    <source>
        <dbReference type="ARBA" id="ARBA00022676"/>
    </source>
</evidence>
<feature type="transmembrane region" description="Helical" evidence="4">
    <location>
        <begin position="323"/>
        <end position="345"/>
    </location>
</feature>
<sequence>MKPIVSIIVPIYNAEDYLERCLDSLLAQTLKEIEIITINDGSTDSSSNILKRYSSEDSRIKVIEKDNGGVSSARNEGILSASGNYIGFVDPDDWVEFEMYEKMQQIAVNEKADIVMCSYIREFKNYSKEKNFNLPQKVKYEREEVKNFVLRRLIGPLDTEVANPDLLDSWGTVWSKLYKADLIKENNIRFEDLSNIGTNEDSLFNIVATSYASSFVFINSPFYHYWRENIESITSRYKPNLLNQWFLLYDTIEELIEKNQMDNDYYLALNNRICLNTLGFGFNTISKDNNHSAIKKIMKIHNMLNDKRIRQSFMKFELTYFPIIWKGFYFCAKYRFSLGVYLMLITADRLRKMGR</sequence>
<organism evidence="6 7">
    <name type="scientific">Exobacillus caeni</name>
    <dbReference type="NCBI Taxonomy" id="2574798"/>
    <lineage>
        <taxon>Bacteria</taxon>
        <taxon>Bacillati</taxon>
        <taxon>Bacillota</taxon>
        <taxon>Bacilli</taxon>
        <taxon>Bacillales</taxon>
        <taxon>Guptibacillaceae</taxon>
        <taxon>Exobacillus</taxon>
    </lineage>
</organism>
<keyword evidence="4" id="KW-0812">Transmembrane</keyword>
<dbReference type="Gene3D" id="3.90.550.10">
    <property type="entry name" value="Spore Coat Polysaccharide Biosynthesis Protein SpsA, Chain A"/>
    <property type="match status" value="1"/>
</dbReference>
<evidence type="ECO:0000313" key="6">
    <source>
        <dbReference type="EMBL" id="TLS35784.1"/>
    </source>
</evidence>
<keyword evidence="4" id="KW-1133">Transmembrane helix</keyword>
<dbReference type="InterPro" id="IPR029044">
    <property type="entry name" value="Nucleotide-diphossugar_trans"/>
</dbReference>
<comment type="similarity">
    <text evidence="1">Belongs to the glycosyltransferase 2 family.</text>
</comment>
<evidence type="ECO:0000256" key="1">
    <source>
        <dbReference type="ARBA" id="ARBA00006739"/>
    </source>
</evidence>
<dbReference type="AlphaFoldDB" id="A0A5R9F5N0"/>
<keyword evidence="2" id="KW-0328">Glycosyltransferase</keyword>
<dbReference type="GO" id="GO:0016757">
    <property type="term" value="F:glycosyltransferase activity"/>
    <property type="evidence" value="ECO:0007669"/>
    <property type="project" value="UniProtKB-KW"/>
</dbReference>
<dbReference type="Proteomes" id="UP000308230">
    <property type="component" value="Unassembled WGS sequence"/>
</dbReference>
<dbReference type="RefSeq" id="WP_138128404.1">
    <property type="nucleotide sequence ID" value="NZ_SWLG01000016.1"/>
</dbReference>